<gene>
    <name evidence="2" type="ORF">HS99_0001615</name>
</gene>
<dbReference type="OrthoDB" id="9986322at2"/>
<comment type="caution">
    <text evidence="2">The sequence shown here is derived from an EMBL/GenBank/DDBJ whole genome shotgun (WGS) entry which is preliminary data.</text>
</comment>
<sequence>MDWPVAQRCEELFGLLLAGRLDQKVPAIVYDPRVLLMLSQAYGPECSVVLAVEHRLALHIHADPDAVRRRESGPRARRDGTTARRSTRLTGCRPAPSVK</sequence>
<organism evidence="2 3">
    <name type="scientific">Kitasatospora aureofaciens</name>
    <name type="common">Streptomyces aureofaciens</name>
    <dbReference type="NCBI Taxonomy" id="1894"/>
    <lineage>
        <taxon>Bacteria</taxon>
        <taxon>Bacillati</taxon>
        <taxon>Actinomycetota</taxon>
        <taxon>Actinomycetes</taxon>
        <taxon>Kitasatosporales</taxon>
        <taxon>Streptomycetaceae</taxon>
        <taxon>Kitasatospora</taxon>
    </lineage>
</organism>
<feature type="region of interest" description="Disordered" evidence="1">
    <location>
        <begin position="64"/>
        <end position="99"/>
    </location>
</feature>
<protein>
    <submittedName>
        <fullName evidence="2">Uncharacterized protein</fullName>
    </submittedName>
</protein>
<dbReference type="RefSeq" id="WP_030285975.1">
    <property type="nucleotide sequence ID" value="NZ_JBEZAD010000028.1"/>
</dbReference>
<name>A0A1E7NFH5_KITAU</name>
<evidence type="ECO:0000313" key="3">
    <source>
        <dbReference type="Proteomes" id="UP000037395"/>
    </source>
</evidence>
<feature type="compositionally biased region" description="Basic and acidic residues" evidence="1">
    <location>
        <begin position="64"/>
        <end position="82"/>
    </location>
</feature>
<accession>A0A1E7NFH5</accession>
<keyword evidence="3" id="KW-1185">Reference proteome</keyword>
<evidence type="ECO:0000313" key="2">
    <source>
        <dbReference type="EMBL" id="OEV39424.1"/>
    </source>
</evidence>
<reference evidence="2" key="1">
    <citation type="submission" date="2016-08" db="EMBL/GenBank/DDBJ databases">
        <title>Sequencing, Assembly and Comparative Genomics of S. aureofaciens ATCC 10762.</title>
        <authorList>
            <person name="Gradnigo J.S."/>
            <person name="Johnson N."/>
            <person name="Somerville G.A."/>
        </authorList>
    </citation>
    <scope>NUCLEOTIDE SEQUENCE [LARGE SCALE GENOMIC DNA]</scope>
    <source>
        <strain evidence="2">ATCC 10762</strain>
    </source>
</reference>
<dbReference type="AlphaFoldDB" id="A0A1E7NFH5"/>
<dbReference type="Proteomes" id="UP000037395">
    <property type="component" value="Unassembled WGS sequence"/>
</dbReference>
<proteinExistence type="predicted"/>
<dbReference type="EMBL" id="JPRF03000001">
    <property type="protein sequence ID" value="OEV39424.1"/>
    <property type="molecule type" value="Genomic_DNA"/>
</dbReference>
<evidence type="ECO:0000256" key="1">
    <source>
        <dbReference type="SAM" id="MobiDB-lite"/>
    </source>
</evidence>